<gene>
    <name evidence="1" type="ORF">D8Y22_11725</name>
</gene>
<dbReference type="Proteomes" id="UP000318864">
    <property type="component" value="Unassembled WGS sequence"/>
</dbReference>
<evidence type="ECO:0000313" key="2">
    <source>
        <dbReference type="Proteomes" id="UP000318864"/>
    </source>
</evidence>
<reference evidence="1 2" key="1">
    <citation type="submission" date="2018-10" db="EMBL/GenBank/DDBJ databases">
        <title>Natronolimnobius sp. XQ-INN 246 isolated from Inner Mongolia Autonomous Region of China.</title>
        <authorList>
            <person name="Xue Q."/>
        </authorList>
    </citation>
    <scope>NUCLEOTIDE SEQUENCE [LARGE SCALE GENOMIC DNA]</scope>
    <source>
        <strain evidence="1 2">XQ-INN 246</strain>
    </source>
</reference>
<accession>A0A4S3TKU4</accession>
<dbReference type="EMBL" id="RBZW01000028">
    <property type="protein sequence ID" value="THE64666.1"/>
    <property type="molecule type" value="Genomic_DNA"/>
</dbReference>
<keyword evidence="2" id="KW-1185">Reference proteome</keyword>
<evidence type="ECO:0000313" key="1">
    <source>
        <dbReference type="EMBL" id="THE64666.1"/>
    </source>
</evidence>
<dbReference type="AlphaFoldDB" id="A0A4S3TKU4"/>
<comment type="caution">
    <text evidence="1">The sequence shown here is derived from an EMBL/GenBank/DDBJ whole genome shotgun (WGS) entry which is preliminary data.</text>
</comment>
<name>A0A4S3TKU4_9EURY</name>
<sequence>MNRYALKYKYVIISIDTRCQTAILTQVAKDWPLHGDTGGISLEVDLSGGSSIDERFPFVRTIEGRIWQ</sequence>
<protein>
    <submittedName>
        <fullName evidence="1">Uncharacterized protein</fullName>
    </submittedName>
</protein>
<organism evidence="1 2">
    <name type="scientific">Salinadaptatus halalkaliphilus</name>
    <dbReference type="NCBI Taxonomy" id="2419781"/>
    <lineage>
        <taxon>Archaea</taxon>
        <taxon>Methanobacteriati</taxon>
        <taxon>Methanobacteriota</taxon>
        <taxon>Stenosarchaea group</taxon>
        <taxon>Halobacteria</taxon>
        <taxon>Halobacteriales</taxon>
        <taxon>Natrialbaceae</taxon>
        <taxon>Salinadaptatus</taxon>
    </lineage>
</organism>
<proteinExistence type="predicted"/>